<dbReference type="Proteomes" id="UP000642829">
    <property type="component" value="Unassembled WGS sequence"/>
</dbReference>
<dbReference type="AlphaFoldDB" id="A0A8J3DKN5"/>
<feature type="region of interest" description="Disordered" evidence="1">
    <location>
        <begin position="35"/>
        <end position="66"/>
    </location>
</feature>
<gene>
    <name evidence="2" type="ORF">GCM10007047_32350</name>
</gene>
<organism evidence="2 3">
    <name type="scientific">Cerasicoccus arenae</name>
    <dbReference type="NCBI Taxonomy" id="424488"/>
    <lineage>
        <taxon>Bacteria</taxon>
        <taxon>Pseudomonadati</taxon>
        <taxon>Verrucomicrobiota</taxon>
        <taxon>Opitutia</taxon>
        <taxon>Puniceicoccales</taxon>
        <taxon>Cerasicoccaceae</taxon>
        <taxon>Cerasicoccus</taxon>
    </lineage>
</organism>
<sequence length="66" mass="6959">MVALKSTESPGSGSSGIQETLDKIKSDKTGASITFAKTGSDKLPLESRASTEYSYPYPEGTLESVQ</sequence>
<keyword evidence="3" id="KW-1185">Reference proteome</keyword>
<comment type="caution">
    <text evidence="2">The sequence shown here is derived from an EMBL/GenBank/DDBJ whole genome shotgun (WGS) entry which is preliminary data.</text>
</comment>
<dbReference type="EMBL" id="BMXG01000029">
    <property type="protein sequence ID" value="GHC12529.1"/>
    <property type="molecule type" value="Genomic_DNA"/>
</dbReference>
<feature type="compositionally biased region" description="Polar residues" evidence="1">
    <location>
        <begin position="1"/>
        <end position="18"/>
    </location>
</feature>
<accession>A0A8J3DKN5</accession>
<evidence type="ECO:0000313" key="3">
    <source>
        <dbReference type="Proteomes" id="UP000642829"/>
    </source>
</evidence>
<name>A0A8J3DKN5_9BACT</name>
<reference evidence="2" key="1">
    <citation type="journal article" date="2014" name="Int. J. Syst. Evol. Microbiol.">
        <title>Complete genome sequence of Corynebacterium casei LMG S-19264T (=DSM 44701T), isolated from a smear-ripened cheese.</title>
        <authorList>
            <consortium name="US DOE Joint Genome Institute (JGI-PGF)"/>
            <person name="Walter F."/>
            <person name="Albersmeier A."/>
            <person name="Kalinowski J."/>
            <person name="Ruckert C."/>
        </authorList>
    </citation>
    <scope>NUCLEOTIDE SEQUENCE</scope>
    <source>
        <strain evidence="2">KCTC 12870</strain>
    </source>
</reference>
<feature type="region of interest" description="Disordered" evidence="1">
    <location>
        <begin position="1"/>
        <end position="23"/>
    </location>
</feature>
<reference evidence="2" key="2">
    <citation type="submission" date="2020-09" db="EMBL/GenBank/DDBJ databases">
        <authorList>
            <person name="Sun Q."/>
            <person name="Kim S."/>
        </authorList>
    </citation>
    <scope>NUCLEOTIDE SEQUENCE</scope>
    <source>
        <strain evidence="2">KCTC 12870</strain>
    </source>
</reference>
<evidence type="ECO:0000313" key="2">
    <source>
        <dbReference type="EMBL" id="GHC12529.1"/>
    </source>
</evidence>
<proteinExistence type="predicted"/>
<protein>
    <submittedName>
        <fullName evidence="2">Uncharacterized protein</fullName>
    </submittedName>
</protein>
<evidence type="ECO:0000256" key="1">
    <source>
        <dbReference type="SAM" id="MobiDB-lite"/>
    </source>
</evidence>